<dbReference type="Proteomes" id="UP001430584">
    <property type="component" value="Unassembled WGS sequence"/>
</dbReference>
<gene>
    <name evidence="3" type="ORF">SLS55_003112</name>
</gene>
<organism evidence="3 4">
    <name type="scientific">Diplodia seriata</name>
    <dbReference type="NCBI Taxonomy" id="420778"/>
    <lineage>
        <taxon>Eukaryota</taxon>
        <taxon>Fungi</taxon>
        <taxon>Dikarya</taxon>
        <taxon>Ascomycota</taxon>
        <taxon>Pezizomycotina</taxon>
        <taxon>Dothideomycetes</taxon>
        <taxon>Dothideomycetes incertae sedis</taxon>
        <taxon>Botryosphaeriales</taxon>
        <taxon>Botryosphaeriaceae</taxon>
        <taxon>Diplodia</taxon>
    </lineage>
</organism>
<comment type="caution">
    <text evidence="3">The sequence shown here is derived from an EMBL/GenBank/DDBJ whole genome shotgun (WGS) entry which is preliminary data.</text>
</comment>
<dbReference type="GeneID" id="92007197"/>
<evidence type="ECO:0000313" key="4">
    <source>
        <dbReference type="Proteomes" id="UP001430584"/>
    </source>
</evidence>
<feature type="coiled-coil region" evidence="1">
    <location>
        <begin position="310"/>
        <end position="379"/>
    </location>
</feature>
<proteinExistence type="predicted"/>
<feature type="region of interest" description="Disordered" evidence="2">
    <location>
        <begin position="107"/>
        <end position="144"/>
    </location>
</feature>
<sequence>MPKVSPHEAEAFVSDLRTKATNGVKHFANLPHYAGSTKTAIALTLLAYTAGKRDGLKPRSDQLVSMTNDLNWTKYELAKRELEQDDVIKKLHVDLRWANFQLAKKNDKDREIQTPKTGSVLALQDSERKKENEAPSADGSNGIAKMTVSQKHTIAMHDEGVYRLKEQLEHERSEKVRYKELFESRSLENISQADLTNKDNDNKLRALEEAFNVIEQGLIAENKHLRSKLAGQPKNDAISKTDKDYTEEQRQYNQEAQKEIERLKSENENERIRHDKKVKSISEQTLSLKAENDKLSMKVMELTSGIQSLMIEKELDIQGLQQQLSETQEKLASMSQSMDNQSAHMKIICQMESKLANFANRAKDNEQRMKKDIRNLREKLSTVGPLTRFIEERDFSDEQRLPLSWEEMTYAMRAAASGLSPQVQRFLPAGCYYIVQETLKGGSTDLVQFSKQNPGRFVLQYEFFEAVGAVVENILWETQKFHGVRNQQNNDSLNIQRALRERNV</sequence>
<dbReference type="RefSeq" id="XP_066634711.1">
    <property type="nucleotide sequence ID" value="XM_066774592.1"/>
</dbReference>
<reference evidence="3 4" key="1">
    <citation type="submission" date="2024-02" db="EMBL/GenBank/DDBJ databases">
        <title>De novo assembly and annotation of 12 fungi associated with fruit tree decline syndrome in Ontario, Canada.</title>
        <authorList>
            <person name="Sulman M."/>
            <person name="Ellouze W."/>
            <person name="Ilyukhin E."/>
        </authorList>
    </citation>
    <scope>NUCLEOTIDE SEQUENCE [LARGE SCALE GENOMIC DNA]</scope>
    <source>
        <strain evidence="3 4">FDS-637</strain>
    </source>
</reference>
<dbReference type="EMBL" id="JAJVCZ030000003">
    <property type="protein sequence ID" value="KAL0261682.1"/>
    <property type="molecule type" value="Genomic_DNA"/>
</dbReference>
<feature type="region of interest" description="Disordered" evidence="2">
    <location>
        <begin position="230"/>
        <end position="249"/>
    </location>
</feature>
<accession>A0ABR3CM39</accession>
<evidence type="ECO:0000256" key="1">
    <source>
        <dbReference type="SAM" id="Coils"/>
    </source>
</evidence>
<name>A0ABR3CM39_9PEZI</name>
<keyword evidence="4" id="KW-1185">Reference proteome</keyword>
<feature type="compositionally biased region" description="Basic and acidic residues" evidence="2">
    <location>
        <begin position="237"/>
        <end position="249"/>
    </location>
</feature>
<protein>
    <submittedName>
        <fullName evidence="3">Uncharacterized protein</fullName>
    </submittedName>
</protein>
<evidence type="ECO:0000256" key="2">
    <source>
        <dbReference type="SAM" id="MobiDB-lite"/>
    </source>
</evidence>
<evidence type="ECO:0000313" key="3">
    <source>
        <dbReference type="EMBL" id="KAL0261682.1"/>
    </source>
</evidence>
<keyword evidence="1" id="KW-0175">Coiled coil</keyword>